<dbReference type="GO" id="GO:0006355">
    <property type="term" value="P:regulation of DNA-templated transcription"/>
    <property type="evidence" value="ECO:0007669"/>
    <property type="project" value="InterPro"/>
</dbReference>
<dbReference type="GO" id="GO:0008168">
    <property type="term" value="F:methyltransferase activity"/>
    <property type="evidence" value="ECO:0007669"/>
    <property type="project" value="InterPro"/>
</dbReference>
<name>A0A4R3KYB2_9FIRM</name>
<dbReference type="SUPFAM" id="SSF57884">
    <property type="entry name" value="Ada DNA repair protein, N-terminal domain (N-Ada 10)"/>
    <property type="match status" value="1"/>
</dbReference>
<evidence type="ECO:0000313" key="3">
    <source>
        <dbReference type="EMBL" id="TCS89542.1"/>
    </source>
</evidence>
<keyword evidence="1" id="KW-0010">Activator</keyword>
<gene>
    <name evidence="3" type="ORF">EDD65_10512</name>
</gene>
<proteinExistence type="predicted"/>
<keyword evidence="4" id="KW-1185">Reference proteome</keyword>
<dbReference type="Gene3D" id="3.60.15.10">
    <property type="entry name" value="Ribonuclease Z/Hydroxyacylglutathione hydrolase-like"/>
    <property type="match status" value="1"/>
</dbReference>
<dbReference type="OrthoDB" id="9761531at2"/>
<organism evidence="3 4">
    <name type="scientific">Keratinibaculum paraultunense</name>
    <dbReference type="NCBI Taxonomy" id="1278232"/>
    <lineage>
        <taxon>Bacteria</taxon>
        <taxon>Bacillati</taxon>
        <taxon>Bacillota</taxon>
        <taxon>Tissierellia</taxon>
        <taxon>Tissierellales</taxon>
        <taxon>Tepidimicrobiaceae</taxon>
        <taxon>Keratinibaculum</taxon>
    </lineage>
</organism>
<dbReference type="PANTHER" id="PTHR30619:SF7">
    <property type="entry name" value="BETA-LACTAMASE DOMAIN PROTEIN"/>
    <property type="match status" value="1"/>
</dbReference>
<sequence length="340" mass="38272">MKNKTIRYYLLIVLIILTVLTGCGLEVINKNGEYGNQLIVHFLDVGQGDSTFIQFPNGETALIDGGTRKSGEKVVKYLKELNIHKIDYLIATHPHEDHIGGLPQVIRNFEIGKVYMPNRTANTFIFEELLKEIKAKGLKINIAKGGDNIIDESNIKFLILAPNREDYENTNDFSIVTKIEYLNTSFLMTGDAEKAAEEDMLKAGYNLKADVLKVAHHGSNSSTTIDFLKKVKPDYSIISVGKDNSYGHPHEEVLDRIKYIGSEILRTDELGCIVFSSNGKGLFLDKNIIIDEQVYIGNKNTKVFHSKDCKSLPNKENQIIFKSIEDAMNNGYKPHEKCLK</sequence>
<feature type="domain" description="Metallo-beta-lactamase" evidence="2">
    <location>
        <begin position="47"/>
        <end position="242"/>
    </location>
</feature>
<dbReference type="SMART" id="SM00849">
    <property type="entry name" value="Lactamase_B"/>
    <property type="match status" value="1"/>
</dbReference>
<dbReference type="Pfam" id="PF02805">
    <property type="entry name" value="Ada_Zn_binding"/>
    <property type="match status" value="1"/>
</dbReference>
<reference evidence="3 4" key="1">
    <citation type="submission" date="2019-03" db="EMBL/GenBank/DDBJ databases">
        <title>Genomic Encyclopedia of Type Strains, Phase IV (KMG-IV): sequencing the most valuable type-strain genomes for metagenomic binning, comparative biology and taxonomic classification.</title>
        <authorList>
            <person name="Goeker M."/>
        </authorList>
    </citation>
    <scope>NUCLEOTIDE SEQUENCE [LARGE SCALE GENOMIC DNA]</scope>
    <source>
        <strain evidence="3 4">DSM 26752</strain>
    </source>
</reference>
<dbReference type="GO" id="GO:0003677">
    <property type="term" value="F:DNA binding"/>
    <property type="evidence" value="ECO:0007669"/>
    <property type="project" value="InterPro"/>
</dbReference>
<dbReference type="AlphaFoldDB" id="A0A4R3KYB2"/>
<dbReference type="Proteomes" id="UP000294567">
    <property type="component" value="Unassembled WGS sequence"/>
</dbReference>
<evidence type="ECO:0000313" key="4">
    <source>
        <dbReference type="Proteomes" id="UP000294567"/>
    </source>
</evidence>
<dbReference type="GO" id="GO:0008270">
    <property type="term" value="F:zinc ion binding"/>
    <property type="evidence" value="ECO:0007669"/>
    <property type="project" value="InterPro"/>
</dbReference>
<dbReference type="Pfam" id="PF00753">
    <property type="entry name" value="Lactamase_B"/>
    <property type="match status" value="1"/>
</dbReference>
<accession>A0A4R3KYB2</accession>
<protein>
    <submittedName>
        <fullName evidence="3">Competence protein ComEC</fullName>
    </submittedName>
</protein>
<dbReference type="Gene3D" id="3.40.10.10">
    <property type="entry name" value="DNA Methylphosphotriester Repair Domain"/>
    <property type="match status" value="1"/>
</dbReference>
<dbReference type="SUPFAM" id="SSF56281">
    <property type="entry name" value="Metallo-hydrolase/oxidoreductase"/>
    <property type="match status" value="1"/>
</dbReference>
<dbReference type="RefSeq" id="WP_132027024.1">
    <property type="nucleotide sequence ID" value="NZ_CP068564.1"/>
</dbReference>
<dbReference type="InterPro" id="IPR035681">
    <property type="entry name" value="ComA-like_MBL"/>
</dbReference>
<dbReference type="EMBL" id="SMAE01000005">
    <property type="protein sequence ID" value="TCS89542.1"/>
    <property type="molecule type" value="Genomic_DNA"/>
</dbReference>
<dbReference type="InterPro" id="IPR001279">
    <property type="entry name" value="Metallo-B-lactamas"/>
</dbReference>
<dbReference type="GO" id="GO:0006281">
    <property type="term" value="P:DNA repair"/>
    <property type="evidence" value="ECO:0007669"/>
    <property type="project" value="InterPro"/>
</dbReference>
<evidence type="ECO:0000256" key="1">
    <source>
        <dbReference type="ARBA" id="ARBA00023159"/>
    </source>
</evidence>
<comment type="caution">
    <text evidence="3">The sequence shown here is derived from an EMBL/GenBank/DDBJ whole genome shotgun (WGS) entry which is preliminary data.</text>
</comment>
<dbReference type="CDD" id="cd07731">
    <property type="entry name" value="ComA-like_MBL-fold"/>
    <property type="match status" value="1"/>
</dbReference>
<evidence type="ECO:0000259" key="2">
    <source>
        <dbReference type="SMART" id="SM00849"/>
    </source>
</evidence>
<dbReference type="InterPro" id="IPR052159">
    <property type="entry name" value="Competence_DNA_uptake"/>
</dbReference>
<dbReference type="InterPro" id="IPR004026">
    <property type="entry name" value="Ada_DNA_repair_Zn-bd"/>
</dbReference>
<dbReference type="PROSITE" id="PS51257">
    <property type="entry name" value="PROKAR_LIPOPROTEIN"/>
    <property type="match status" value="1"/>
</dbReference>
<dbReference type="PANTHER" id="PTHR30619">
    <property type="entry name" value="DNA INTERNALIZATION/COMPETENCE PROTEIN COMEC/REC2"/>
    <property type="match status" value="1"/>
</dbReference>
<dbReference type="InterPro" id="IPR036866">
    <property type="entry name" value="RibonucZ/Hydroxyglut_hydro"/>
</dbReference>
<dbReference type="InterPro" id="IPR035451">
    <property type="entry name" value="Ada-like_dom_sf"/>
</dbReference>